<keyword evidence="2" id="KW-0472">Membrane</keyword>
<dbReference type="Proteomes" id="UP000248975">
    <property type="component" value="Unassembled WGS sequence"/>
</dbReference>
<feature type="region of interest" description="Disordered" evidence="1">
    <location>
        <begin position="167"/>
        <end position="202"/>
    </location>
</feature>
<keyword evidence="2" id="KW-1133">Transmembrane helix</keyword>
<organism evidence="3 4">
    <name type="scientific">Cereibacter sphaeroides</name>
    <name type="common">Rhodobacter sphaeroides</name>
    <dbReference type="NCBI Taxonomy" id="1063"/>
    <lineage>
        <taxon>Bacteria</taxon>
        <taxon>Pseudomonadati</taxon>
        <taxon>Pseudomonadota</taxon>
        <taxon>Alphaproteobacteria</taxon>
        <taxon>Rhodobacterales</taxon>
        <taxon>Paracoccaceae</taxon>
        <taxon>Cereibacter</taxon>
    </lineage>
</organism>
<evidence type="ECO:0000313" key="4">
    <source>
        <dbReference type="Proteomes" id="UP000248975"/>
    </source>
</evidence>
<dbReference type="AlphaFoldDB" id="A0A2W5SG17"/>
<protein>
    <submittedName>
        <fullName evidence="3">Uncharacterized protein</fullName>
    </submittedName>
</protein>
<accession>A0A2W5SG17</accession>
<feature type="transmembrane region" description="Helical" evidence="2">
    <location>
        <begin position="252"/>
        <end position="278"/>
    </location>
</feature>
<proteinExistence type="predicted"/>
<gene>
    <name evidence="3" type="ORF">DI533_03755</name>
</gene>
<keyword evidence="2" id="KW-0812">Transmembrane</keyword>
<evidence type="ECO:0000256" key="2">
    <source>
        <dbReference type="SAM" id="Phobius"/>
    </source>
</evidence>
<dbReference type="EMBL" id="QFQS01000001">
    <property type="protein sequence ID" value="PZQ99772.1"/>
    <property type="molecule type" value="Genomic_DNA"/>
</dbReference>
<feature type="transmembrane region" description="Helical" evidence="2">
    <location>
        <begin position="290"/>
        <end position="309"/>
    </location>
</feature>
<comment type="caution">
    <text evidence="3">The sequence shown here is derived from an EMBL/GenBank/DDBJ whole genome shotgun (WGS) entry which is preliminary data.</text>
</comment>
<reference evidence="3 4" key="1">
    <citation type="submission" date="2017-08" db="EMBL/GenBank/DDBJ databases">
        <title>Infants hospitalized years apart are colonized by the same room-sourced microbial strains.</title>
        <authorList>
            <person name="Brooks B."/>
            <person name="Olm M.R."/>
            <person name="Firek B.A."/>
            <person name="Baker R."/>
            <person name="Thomas B.C."/>
            <person name="Morowitz M.J."/>
            <person name="Banfield J.F."/>
        </authorList>
    </citation>
    <scope>NUCLEOTIDE SEQUENCE [LARGE SCALE GENOMIC DNA]</scope>
    <source>
        <strain evidence="3">S2_003_000_R2_11</strain>
    </source>
</reference>
<evidence type="ECO:0000256" key="1">
    <source>
        <dbReference type="SAM" id="MobiDB-lite"/>
    </source>
</evidence>
<evidence type="ECO:0000313" key="3">
    <source>
        <dbReference type="EMBL" id="PZQ99772.1"/>
    </source>
</evidence>
<name>A0A2W5SG17_CERSP</name>
<sequence>MSDVVKSTVAQLFFKAPPPLNFAHAVKEIEQGLSRCQADNRQMSWDTDDVVAFDLDGARVALGYSDHLTGPHAACLTVSVGQGARIGMPAPLLQRRDALCRVLAERLTARWPVDAVVVQEVASPVTADIIEGLLGPGNRAIQSLPSAEPVSDMERLLARMDVEMQTRTSQPVPNFIPPQKPTFTPLSVRPPTAWTEPSAAPKEPLEELEVANERPALPQEHDLEAARIRDALYADAPPMVAEDDRPSTQMRLAIHAMNATMIVVYAPLGAAVMTYSLLRGENMKLSGRMMALMGTALALGHTAFGQQIVSMI</sequence>